<proteinExistence type="inferred from homology"/>
<evidence type="ECO:0000256" key="7">
    <source>
        <dbReference type="ARBA" id="ARBA00022679"/>
    </source>
</evidence>
<comment type="caution">
    <text evidence="17">The sequence shown here is derived from an EMBL/GenBank/DDBJ whole genome shotgun (WGS) entry which is preliminary data.</text>
</comment>
<dbReference type="GO" id="GO:0005524">
    <property type="term" value="F:ATP binding"/>
    <property type="evidence" value="ECO:0007669"/>
    <property type="project" value="UniProtKB-KW"/>
</dbReference>
<dbReference type="Pfam" id="PF02773">
    <property type="entry name" value="S-AdoMet_synt_C"/>
    <property type="match status" value="1"/>
</dbReference>
<dbReference type="InterPro" id="IPR022629">
    <property type="entry name" value="S-AdoMet_synt_central"/>
</dbReference>
<evidence type="ECO:0000256" key="9">
    <source>
        <dbReference type="ARBA" id="ARBA00022741"/>
    </source>
</evidence>
<evidence type="ECO:0000259" key="15">
    <source>
        <dbReference type="Pfam" id="PF02772"/>
    </source>
</evidence>
<evidence type="ECO:0000256" key="2">
    <source>
        <dbReference type="ARBA" id="ARBA00001958"/>
    </source>
</evidence>
<dbReference type="UniPathway" id="UPA00315">
    <property type="reaction ID" value="UER00080"/>
</dbReference>
<dbReference type="InterPro" id="IPR022636">
    <property type="entry name" value="S-AdoMet_synthetase_sfam"/>
</dbReference>
<feature type="domain" description="S-adenosylmethionine synthetase N-terminal" evidence="14">
    <location>
        <begin position="4"/>
        <end position="71"/>
    </location>
</feature>
<dbReference type="Gene3D" id="3.30.300.10">
    <property type="match status" value="3"/>
</dbReference>
<dbReference type="InterPro" id="IPR022631">
    <property type="entry name" value="ADOMET_SYNTHASE_CS"/>
</dbReference>
<evidence type="ECO:0000256" key="1">
    <source>
        <dbReference type="ARBA" id="ARBA00001946"/>
    </source>
</evidence>
<dbReference type="GO" id="GO:0006730">
    <property type="term" value="P:one-carbon metabolic process"/>
    <property type="evidence" value="ECO:0007669"/>
    <property type="project" value="UniProtKB-KW"/>
</dbReference>
<gene>
    <name evidence="17" type="ORF">COW81_02755</name>
</gene>
<dbReference type="PROSITE" id="PS00376">
    <property type="entry name" value="ADOMET_SYNTHASE_1"/>
    <property type="match status" value="1"/>
</dbReference>
<keyword evidence="6" id="KW-0554">One-carbon metabolism</keyword>
<comment type="subcellular location">
    <subcellularLocation>
        <location evidence="13">Cytoplasm</location>
    </subcellularLocation>
</comment>
<keyword evidence="9" id="KW-0547">Nucleotide-binding</keyword>
<dbReference type="InterPro" id="IPR022630">
    <property type="entry name" value="S-AdoMet_synt_C"/>
</dbReference>
<dbReference type="InterPro" id="IPR002133">
    <property type="entry name" value="S-AdoMet_synthetase"/>
</dbReference>
<evidence type="ECO:0000256" key="12">
    <source>
        <dbReference type="ARBA" id="ARBA00022958"/>
    </source>
</evidence>
<accession>A0A2H0DY91</accession>
<evidence type="ECO:0000256" key="11">
    <source>
        <dbReference type="ARBA" id="ARBA00022842"/>
    </source>
</evidence>
<dbReference type="SUPFAM" id="SSF55973">
    <property type="entry name" value="S-adenosylmethionine synthetase"/>
    <property type="match status" value="3"/>
</dbReference>
<keyword evidence="12 13" id="KW-0630">Potassium</keyword>
<dbReference type="InterPro" id="IPR022628">
    <property type="entry name" value="S-AdoMet_synt_N"/>
</dbReference>
<dbReference type="EMBL" id="PCTT01000037">
    <property type="protein sequence ID" value="PIP86961.1"/>
    <property type="molecule type" value="Genomic_DNA"/>
</dbReference>
<reference evidence="17 18" key="1">
    <citation type="submission" date="2017-09" db="EMBL/GenBank/DDBJ databases">
        <title>Depth-based differentiation of microbial function through sediment-hosted aquifers and enrichment of novel symbionts in the deep terrestrial subsurface.</title>
        <authorList>
            <person name="Probst A.J."/>
            <person name="Ladd B."/>
            <person name="Jarett J.K."/>
            <person name="Geller-Mcgrath D.E."/>
            <person name="Sieber C.M."/>
            <person name="Emerson J.B."/>
            <person name="Anantharaman K."/>
            <person name="Thomas B.C."/>
            <person name="Malmstrom R."/>
            <person name="Stieglmeier M."/>
            <person name="Klingl A."/>
            <person name="Woyke T."/>
            <person name="Ryan C.M."/>
            <person name="Banfield J.F."/>
        </authorList>
    </citation>
    <scope>NUCLEOTIDE SEQUENCE [LARGE SCALE GENOMIC DNA]</scope>
    <source>
        <strain evidence="17">CG22_combo_CG10-13_8_21_14_all_36_13</strain>
    </source>
</reference>
<evidence type="ECO:0000313" key="17">
    <source>
        <dbReference type="EMBL" id="PIP86961.1"/>
    </source>
</evidence>
<organism evidence="17 18">
    <name type="scientific">Candidatus Campbellbacteria bacterium CG22_combo_CG10-13_8_21_14_all_36_13</name>
    <dbReference type="NCBI Taxonomy" id="1974529"/>
    <lineage>
        <taxon>Bacteria</taxon>
        <taxon>Candidatus Campbelliibacteriota</taxon>
    </lineage>
</organism>
<dbReference type="GO" id="GO:0004478">
    <property type="term" value="F:methionine adenosyltransferase activity"/>
    <property type="evidence" value="ECO:0007669"/>
    <property type="project" value="UniProtKB-EC"/>
</dbReference>
<keyword evidence="10" id="KW-0067">ATP-binding</keyword>
<comment type="similarity">
    <text evidence="4">Belongs to the AdoMet synthase family.</text>
</comment>
<evidence type="ECO:0000259" key="14">
    <source>
        <dbReference type="Pfam" id="PF00438"/>
    </source>
</evidence>
<comment type="subunit">
    <text evidence="13">Homotetramer.</text>
</comment>
<dbReference type="Pfam" id="PF00438">
    <property type="entry name" value="S-AdoMet_synt_N"/>
    <property type="match status" value="1"/>
</dbReference>
<keyword evidence="7 17" id="KW-0808">Transferase</keyword>
<dbReference type="GO" id="GO:0046872">
    <property type="term" value="F:metal ion binding"/>
    <property type="evidence" value="ECO:0007669"/>
    <property type="project" value="UniProtKB-KW"/>
</dbReference>
<evidence type="ECO:0000256" key="10">
    <source>
        <dbReference type="ARBA" id="ARBA00022840"/>
    </source>
</evidence>
<keyword evidence="8 13" id="KW-0479">Metal-binding</keyword>
<comment type="pathway">
    <text evidence="3">Amino-acid biosynthesis; S-adenosyl-L-methionine biosynthesis; S-adenosyl-L-methionine from L-methionine: step 1/1.</text>
</comment>
<evidence type="ECO:0000256" key="13">
    <source>
        <dbReference type="RuleBase" id="RU000542"/>
    </source>
</evidence>
<feature type="domain" description="S-adenosylmethionine synthetase central" evidence="15">
    <location>
        <begin position="94"/>
        <end position="171"/>
    </location>
</feature>
<dbReference type="Pfam" id="PF02772">
    <property type="entry name" value="S-AdoMet_synt_M"/>
    <property type="match status" value="1"/>
</dbReference>
<dbReference type="PANTHER" id="PTHR11964">
    <property type="entry name" value="S-ADENOSYLMETHIONINE SYNTHETASE"/>
    <property type="match status" value="1"/>
</dbReference>
<evidence type="ECO:0000256" key="4">
    <source>
        <dbReference type="ARBA" id="ARBA00009685"/>
    </source>
</evidence>
<evidence type="ECO:0000256" key="3">
    <source>
        <dbReference type="ARBA" id="ARBA00005224"/>
    </source>
</evidence>
<name>A0A2H0DY91_9BACT</name>
<dbReference type="Proteomes" id="UP000231143">
    <property type="component" value="Unassembled WGS sequence"/>
</dbReference>
<protein>
    <recommendedName>
        <fullName evidence="5">methionine adenosyltransferase</fullName>
        <ecNumber evidence="5">2.5.1.6</ecNumber>
    </recommendedName>
</protein>
<dbReference type="AlphaFoldDB" id="A0A2H0DY91"/>
<dbReference type="GO" id="GO:0006556">
    <property type="term" value="P:S-adenosylmethionine biosynthetic process"/>
    <property type="evidence" value="ECO:0007669"/>
    <property type="project" value="UniProtKB-UniPathway"/>
</dbReference>
<evidence type="ECO:0000256" key="5">
    <source>
        <dbReference type="ARBA" id="ARBA00012828"/>
    </source>
</evidence>
<evidence type="ECO:0000256" key="8">
    <source>
        <dbReference type="ARBA" id="ARBA00022723"/>
    </source>
</evidence>
<dbReference type="PROSITE" id="PS00377">
    <property type="entry name" value="ADOMET_SYNTHASE_2"/>
    <property type="match status" value="1"/>
</dbReference>
<comment type="cofactor">
    <cofactor evidence="1">
        <name>Mg(2+)</name>
        <dbReference type="ChEBI" id="CHEBI:18420"/>
    </cofactor>
</comment>
<feature type="domain" description="S-adenosylmethionine synthetase C-terminal" evidence="16">
    <location>
        <begin position="185"/>
        <end position="311"/>
    </location>
</feature>
<keyword evidence="11 13" id="KW-0460">Magnesium</keyword>
<evidence type="ECO:0000259" key="16">
    <source>
        <dbReference type="Pfam" id="PF02773"/>
    </source>
</evidence>
<comment type="cofactor">
    <cofactor evidence="2">
        <name>K(+)</name>
        <dbReference type="ChEBI" id="CHEBI:29103"/>
    </cofactor>
</comment>
<evidence type="ECO:0000256" key="6">
    <source>
        <dbReference type="ARBA" id="ARBA00022563"/>
    </source>
</evidence>
<evidence type="ECO:0000313" key="18">
    <source>
        <dbReference type="Proteomes" id="UP000231143"/>
    </source>
</evidence>
<sequence length="315" mass="34786">MKKTCEFVSPMHPDKICDRISDAILDAYLEKDPDSRVALETMGGHGCITLKGEITSFAEVDTDSIVKRIVGDGFEIIKRISKQSPQIAQGVDSDGAGDQGIMVGFATSLTQSRMPLEYELARNLCREIFKVYPYDGKTQVTIDGNSITTVVASFQNTNTVELEKLVRSLIKADEYYINPAGEWDIGGFDADTGLTGRKIVVDAYGPNVMVGGGAFSGKDATKVDRSGAYMARHIALKYLEKYNAKEVRVHLAYAIGKREALMKSAFVDDQEIEIEDFDVSPRAIISLLDLKKPQYEKTAEWGHFGNGFGWDNIQN</sequence>
<dbReference type="GO" id="GO:0005737">
    <property type="term" value="C:cytoplasm"/>
    <property type="evidence" value="ECO:0007669"/>
    <property type="project" value="UniProtKB-SubCell"/>
</dbReference>
<dbReference type="EC" id="2.5.1.6" evidence="5"/>